<keyword evidence="1" id="KW-0472">Membrane</keyword>
<comment type="caution">
    <text evidence="2">The sequence shown here is derived from an EMBL/GenBank/DDBJ whole genome shotgun (WGS) entry which is preliminary data.</text>
</comment>
<name>A0A2G1VDM6_9GAMM</name>
<evidence type="ECO:0000313" key="2">
    <source>
        <dbReference type="EMBL" id="PHQ24873.1"/>
    </source>
</evidence>
<gene>
    <name evidence="2" type="ORF">CLH62_10950</name>
</gene>
<accession>A0A2G1VDM6</accession>
<feature type="transmembrane region" description="Helical" evidence="1">
    <location>
        <begin position="42"/>
        <end position="60"/>
    </location>
</feature>
<organism evidence="2 3">
    <name type="scientific">Marinobacter guineae</name>
    <dbReference type="NCBI Taxonomy" id="432303"/>
    <lineage>
        <taxon>Bacteria</taxon>
        <taxon>Pseudomonadati</taxon>
        <taxon>Pseudomonadota</taxon>
        <taxon>Gammaproteobacteria</taxon>
        <taxon>Pseudomonadales</taxon>
        <taxon>Marinobacteraceae</taxon>
        <taxon>Marinobacter</taxon>
    </lineage>
</organism>
<dbReference type="OrthoDB" id="6370384at2"/>
<feature type="transmembrane region" description="Helical" evidence="1">
    <location>
        <begin position="12"/>
        <end position="30"/>
    </location>
</feature>
<sequence length="79" mass="8776">MPDEAGSASKKFRSHVFIELALIVALGLYLLVAQRQVVGDDFVFTVAGAGLMALVTYWTLNTMRDGLEVIALRSRRIRH</sequence>
<keyword evidence="1" id="KW-0812">Transmembrane</keyword>
<evidence type="ECO:0000313" key="3">
    <source>
        <dbReference type="Proteomes" id="UP000229044"/>
    </source>
</evidence>
<keyword evidence="3" id="KW-1185">Reference proteome</keyword>
<keyword evidence="1" id="KW-1133">Transmembrane helix</keyword>
<dbReference type="EMBL" id="NTFI01000003">
    <property type="protein sequence ID" value="PHQ24873.1"/>
    <property type="molecule type" value="Genomic_DNA"/>
</dbReference>
<reference evidence="2 3" key="1">
    <citation type="submission" date="2017-09" db="EMBL/GenBank/DDBJ databases">
        <title>The draft genome sequences of Marinobacter guineae M3B.</title>
        <authorList>
            <person name="Cao J."/>
        </authorList>
    </citation>
    <scope>NUCLEOTIDE SEQUENCE [LARGE SCALE GENOMIC DNA]</scope>
    <source>
        <strain evidence="2 3">M3B</strain>
    </source>
</reference>
<dbReference type="Proteomes" id="UP000229044">
    <property type="component" value="Unassembled WGS sequence"/>
</dbReference>
<protein>
    <submittedName>
        <fullName evidence="2">Uncharacterized protein</fullName>
    </submittedName>
</protein>
<dbReference type="AlphaFoldDB" id="A0A2G1VDM6"/>
<proteinExistence type="predicted"/>
<evidence type="ECO:0000256" key="1">
    <source>
        <dbReference type="SAM" id="Phobius"/>
    </source>
</evidence>